<dbReference type="SUPFAM" id="SSF47986">
    <property type="entry name" value="DEATH domain"/>
    <property type="match status" value="2"/>
</dbReference>
<proteinExistence type="predicted"/>
<dbReference type="SMART" id="SM00005">
    <property type="entry name" value="DEATH"/>
    <property type="match status" value="2"/>
</dbReference>
<organism evidence="3 4">
    <name type="scientific">Paralvinella palmiformis</name>
    <dbReference type="NCBI Taxonomy" id="53620"/>
    <lineage>
        <taxon>Eukaryota</taxon>
        <taxon>Metazoa</taxon>
        <taxon>Spiralia</taxon>
        <taxon>Lophotrochozoa</taxon>
        <taxon>Annelida</taxon>
        <taxon>Polychaeta</taxon>
        <taxon>Sedentaria</taxon>
        <taxon>Canalipalpata</taxon>
        <taxon>Terebellida</taxon>
        <taxon>Terebelliformia</taxon>
        <taxon>Alvinellidae</taxon>
        <taxon>Paralvinella</taxon>
    </lineage>
</organism>
<feature type="domain" description="Death" evidence="2">
    <location>
        <begin position="562"/>
        <end position="617"/>
    </location>
</feature>
<dbReference type="InterPro" id="IPR011029">
    <property type="entry name" value="DEATH-like_dom_sf"/>
</dbReference>
<dbReference type="InterPro" id="IPR000488">
    <property type="entry name" value="Death_dom"/>
</dbReference>
<dbReference type="CDD" id="cd01670">
    <property type="entry name" value="Death"/>
    <property type="match status" value="1"/>
</dbReference>
<keyword evidence="4" id="KW-1185">Reference proteome</keyword>
<sequence length="631" mass="72152">MPHVASRNMSYREPVIKRMESDGSWSELDTYDVTLSDLKEYKFVETRLFDVEAMFAVVTRPRREILTISRRGGKLSPSVDVRICFAFKSMTFKTATNLEVEIQPVELTLISDLKHRKPIECDNLVASSPFIQFNLADSQLAKPMTVTIPVPPNPNKSRRPLTALSDRDGINGKGTSRPVSALSFTRELNVNEDLLYLLILLPGEGWTVSHDIHLIQSKTSDSVSIELNKPFDNRFLVIRTRGCVRYREAERIGSHIDQATRERTVQIMLRQRSDDPQRVILHCVSIAKAERYQRKLKEEGYDRGPPASNEIILHEGEKIKLGFRGNIKETSNKDGGETELVFNTHIATTRQFAVDIVDRFSQKSLDTYKGFCQLFVRGMVPRRLSKEEEKTKASLPKGQQKVEMVEGDILLCEMLITLPKPEPEAPKPIVNRAPILFKAEDVLDNDYLRHLSTVIGDEWRTLAQHLGIRRMRIQAILRNNVTMENDAVIYEMLATWAKRMPRSVNKVELLCRSLATAGRADLAEEVRDKQSEKHLENMKASRDAYLKKAFIKIAQRLPIVSEWRRLGKGLGLRSDVINRIDDKDAGVREKVTRCLNMWLDKTGDKANIILLLGVLRKCHWTQIACKCYNFD</sequence>
<dbReference type="Gene3D" id="1.10.533.10">
    <property type="entry name" value="Death Domain, Fas"/>
    <property type="match status" value="2"/>
</dbReference>
<dbReference type="Gene3D" id="2.60.220.30">
    <property type="match status" value="1"/>
</dbReference>
<feature type="domain" description="Death" evidence="2">
    <location>
        <begin position="455"/>
        <end position="530"/>
    </location>
</feature>
<feature type="region of interest" description="Disordered" evidence="1">
    <location>
        <begin position="149"/>
        <end position="170"/>
    </location>
</feature>
<evidence type="ECO:0000313" key="4">
    <source>
        <dbReference type="Proteomes" id="UP001208570"/>
    </source>
</evidence>
<reference evidence="3" key="1">
    <citation type="journal article" date="2023" name="Mol. Biol. Evol.">
        <title>Third-Generation Sequencing Reveals the Adaptive Role of the Epigenome in Three Deep-Sea Polychaetes.</title>
        <authorList>
            <person name="Perez M."/>
            <person name="Aroh O."/>
            <person name="Sun Y."/>
            <person name="Lan Y."/>
            <person name="Juniper S.K."/>
            <person name="Young C.R."/>
            <person name="Angers B."/>
            <person name="Qian P.Y."/>
        </authorList>
    </citation>
    <scope>NUCLEOTIDE SEQUENCE</scope>
    <source>
        <strain evidence="3">P08H-3</strain>
    </source>
</reference>
<dbReference type="PANTHER" id="PTHR28336:SF4">
    <property type="entry name" value="DEATH DOMAIN-CONTAINING PROTEIN 1"/>
    <property type="match status" value="1"/>
</dbReference>
<comment type="caution">
    <text evidence="3">The sequence shown here is derived from an EMBL/GenBank/DDBJ whole genome shotgun (WGS) entry which is preliminary data.</text>
</comment>
<protein>
    <recommendedName>
        <fullName evidence="2">Death domain-containing protein</fullName>
    </recommendedName>
</protein>
<dbReference type="Pfam" id="PF00531">
    <property type="entry name" value="Death"/>
    <property type="match status" value="2"/>
</dbReference>
<dbReference type="PANTHER" id="PTHR28336">
    <property type="entry name" value="BA1-643"/>
    <property type="match status" value="1"/>
</dbReference>
<evidence type="ECO:0000256" key="1">
    <source>
        <dbReference type="SAM" id="MobiDB-lite"/>
    </source>
</evidence>
<accession>A0AAD9JYA0</accession>
<evidence type="ECO:0000313" key="3">
    <source>
        <dbReference type="EMBL" id="KAK2160425.1"/>
    </source>
</evidence>
<dbReference type="GO" id="GO:0007165">
    <property type="term" value="P:signal transduction"/>
    <property type="evidence" value="ECO:0007669"/>
    <property type="project" value="InterPro"/>
</dbReference>
<name>A0AAD9JYA0_9ANNE</name>
<gene>
    <name evidence="3" type="ORF">LSH36_133g00024</name>
</gene>
<dbReference type="AlphaFoldDB" id="A0AAD9JYA0"/>
<evidence type="ECO:0000259" key="2">
    <source>
        <dbReference type="PROSITE" id="PS50017"/>
    </source>
</evidence>
<dbReference type="Proteomes" id="UP001208570">
    <property type="component" value="Unassembled WGS sequence"/>
</dbReference>
<dbReference type="PROSITE" id="PS50017">
    <property type="entry name" value="DEATH_DOMAIN"/>
    <property type="match status" value="2"/>
</dbReference>
<dbReference type="EMBL" id="JAODUP010000133">
    <property type="protein sequence ID" value="KAK2160425.1"/>
    <property type="molecule type" value="Genomic_DNA"/>
</dbReference>